<dbReference type="InParanoid" id="A0A804LL37"/>
<dbReference type="EnsemblPlants" id="Zm00001eb018590_T001">
    <property type="protein sequence ID" value="Zm00001eb018590_P001"/>
    <property type="gene ID" value="Zm00001eb018590"/>
</dbReference>
<accession>A0A804LL37</accession>
<reference evidence="1" key="3">
    <citation type="submission" date="2021-05" db="UniProtKB">
        <authorList>
            <consortium name="EnsemblPlants"/>
        </authorList>
    </citation>
    <scope>IDENTIFICATION</scope>
    <source>
        <strain evidence="1">cv. B73</strain>
    </source>
</reference>
<dbReference type="AlphaFoldDB" id="A0A804LL37"/>
<sequence>MAYSKIRRRVVAAPPRPASEAAGGVRLIGVARGAGERPIVFVPLKPRPWRGANRWEREGGLQILLRSSLVLPVTSERKSINSESVVLLQVCMQVTHNILLNGKRTLGDHKIIR</sequence>
<reference evidence="2" key="1">
    <citation type="submission" date="2015-12" db="EMBL/GenBank/DDBJ databases">
        <title>Update maize B73 reference genome by single molecule sequencing technologies.</title>
        <authorList>
            <consortium name="Maize Genome Sequencing Project"/>
            <person name="Ware D."/>
        </authorList>
    </citation>
    <scope>NUCLEOTIDE SEQUENCE [LARGE SCALE GENOMIC DNA]</scope>
    <source>
        <strain evidence="2">cv. B73</strain>
    </source>
</reference>
<protein>
    <submittedName>
        <fullName evidence="1">Uncharacterized protein</fullName>
    </submittedName>
</protein>
<name>A0A804LL37_MAIZE</name>
<proteinExistence type="predicted"/>
<dbReference type="Proteomes" id="UP000007305">
    <property type="component" value="Chromosome 1"/>
</dbReference>
<evidence type="ECO:0000313" key="2">
    <source>
        <dbReference type="Proteomes" id="UP000007305"/>
    </source>
</evidence>
<keyword evidence="2" id="KW-1185">Reference proteome</keyword>
<dbReference type="Gramene" id="Zm00001eb018590_T001">
    <property type="protein sequence ID" value="Zm00001eb018590_P001"/>
    <property type="gene ID" value="Zm00001eb018590"/>
</dbReference>
<reference evidence="1" key="2">
    <citation type="submission" date="2019-07" db="EMBL/GenBank/DDBJ databases">
        <authorList>
            <person name="Seetharam A."/>
            <person name="Woodhouse M."/>
            <person name="Cannon E."/>
        </authorList>
    </citation>
    <scope>NUCLEOTIDE SEQUENCE [LARGE SCALE GENOMIC DNA]</scope>
    <source>
        <strain evidence="1">cv. B73</strain>
    </source>
</reference>
<evidence type="ECO:0000313" key="1">
    <source>
        <dbReference type="EnsemblPlants" id="Zm00001eb018590_P001"/>
    </source>
</evidence>
<organism evidence="1 2">
    <name type="scientific">Zea mays</name>
    <name type="common">Maize</name>
    <dbReference type="NCBI Taxonomy" id="4577"/>
    <lineage>
        <taxon>Eukaryota</taxon>
        <taxon>Viridiplantae</taxon>
        <taxon>Streptophyta</taxon>
        <taxon>Embryophyta</taxon>
        <taxon>Tracheophyta</taxon>
        <taxon>Spermatophyta</taxon>
        <taxon>Magnoliopsida</taxon>
        <taxon>Liliopsida</taxon>
        <taxon>Poales</taxon>
        <taxon>Poaceae</taxon>
        <taxon>PACMAD clade</taxon>
        <taxon>Panicoideae</taxon>
        <taxon>Andropogonodae</taxon>
        <taxon>Andropogoneae</taxon>
        <taxon>Tripsacinae</taxon>
        <taxon>Zea</taxon>
    </lineage>
</organism>